<feature type="transmembrane region" description="Helical" evidence="5">
    <location>
        <begin position="141"/>
        <end position="159"/>
    </location>
</feature>
<feature type="transmembrane region" description="Helical" evidence="5">
    <location>
        <begin position="12"/>
        <end position="36"/>
    </location>
</feature>
<dbReference type="InterPro" id="IPR035952">
    <property type="entry name" value="Rhomboid-like_sf"/>
</dbReference>
<keyword evidence="4 5" id="KW-0472">Membrane</keyword>
<protein>
    <submittedName>
        <fullName evidence="7">Rhombosortase</fullName>
    </submittedName>
</protein>
<evidence type="ECO:0000256" key="4">
    <source>
        <dbReference type="ARBA" id="ARBA00023136"/>
    </source>
</evidence>
<evidence type="ECO:0000256" key="3">
    <source>
        <dbReference type="ARBA" id="ARBA00022989"/>
    </source>
</evidence>
<gene>
    <name evidence="7" type="ORF">SAMEA104719789_01129</name>
</gene>
<accession>A0A383U1K4</accession>
<evidence type="ECO:0000256" key="2">
    <source>
        <dbReference type="ARBA" id="ARBA00022692"/>
    </source>
</evidence>
<dbReference type="GO" id="GO:0016020">
    <property type="term" value="C:membrane"/>
    <property type="evidence" value="ECO:0007669"/>
    <property type="project" value="UniProtKB-SubCell"/>
</dbReference>
<dbReference type="SUPFAM" id="SSF144091">
    <property type="entry name" value="Rhomboid-like"/>
    <property type="match status" value="1"/>
</dbReference>
<dbReference type="GO" id="GO:0004252">
    <property type="term" value="F:serine-type endopeptidase activity"/>
    <property type="evidence" value="ECO:0007669"/>
    <property type="project" value="InterPro"/>
</dbReference>
<dbReference type="Pfam" id="PF01694">
    <property type="entry name" value="Rhomboid"/>
    <property type="match status" value="1"/>
</dbReference>
<evidence type="ECO:0000313" key="7">
    <source>
        <dbReference type="EMBL" id="SZD73041.1"/>
    </source>
</evidence>
<evidence type="ECO:0000259" key="6">
    <source>
        <dbReference type="Pfam" id="PF01694"/>
    </source>
</evidence>
<dbReference type="OrthoDB" id="465874at2"/>
<keyword evidence="8" id="KW-1185">Reference proteome</keyword>
<feature type="domain" description="Peptidase S54 rhomboid" evidence="6">
    <location>
        <begin position="46"/>
        <end position="191"/>
    </location>
</feature>
<feature type="transmembrane region" description="Helical" evidence="5">
    <location>
        <begin position="56"/>
        <end position="74"/>
    </location>
</feature>
<proteinExistence type="predicted"/>
<reference evidence="7 8" key="1">
    <citation type="submission" date="2018-09" db="EMBL/GenBank/DDBJ databases">
        <authorList>
            <consortium name="Pathogen Informatics"/>
        </authorList>
    </citation>
    <scope>NUCLEOTIDE SEQUENCE [LARGE SCALE GENOMIC DNA]</scope>
    <source>
        <strain evidence="7 8">OH-22767</strain>
    </source>
</reference>
<evidence type="ECO:0000256" key="1">
    <source>
        <dbReference type="ARBA" id="ARBA00004141"/>
    </source>
</evidence>
<dbReference type="InterPro" id="IPR022764">
    <property type="entry name" value="Peptidase_S54_rhomboid_dom"/>
</dbReference>
<comment type="subcellular location">
    <subcellularLocation>
        <location evidence="1">Membrane</location>
        <topology evidence="1">Multi-pass membrane protein</topology>
    </subcellularLocation>
</comment>
<sequence>MKQSSIRREAYLVPLALVVLMIIIQLIKPTGCFGIIPRYVQGLRGILLAPLFHSGWKHLFSNAFPILTLGFMIFSFYRQVAYLLIIFGWLLTGTLVWFFADLGLLPSDTGIGCHIGASGLVYVLASFVFSSGIFRRSSPLIAVSLIVVFLYGSMLWGIFPEEVIRYSAEQANISWESHAAGALVGTSFALIWKNIGPQKERWAWQEKNYNSQKDEELWQRYLESENEENKIKSTE</sequence>
<evidence type="ECO:0000313" key="8">
    <source>
        <dbReference type="Proteomes" id="UP000262142"/>
    </source>
</evidence>
<evidence type="ECO:0000256" key="5">
    <source>
        <dbReference type="SAM" id="Phobius"/>
    </source>
</evidence>
<organism evidence="7 8">
    <name type="scientific">Candidatus Ornithobacterium hominis</name>
    <dbReference type="NCBI Taxonomy" id="2497989"/>
    <lineage>
        <taxon>Bacteria</taxon>
        <taxon>Pseudomonadati</taxon>
        <taxon>Bacteroidota</taxon>
        <taxon>Flavobacteriia</taxon>
        <taxon>Flavobacteriales</taxon>
        <taxon>Weeksellaceae</taxon>
        <taxon>Ornithobacterium</taxon>
    </lineage>
</organism>
<keyword evidence="2 5" id="KW-0812">Transmembrane</keyword>
<feature type="transmembrane region" description="Helical" evidence="5">
    <location>
        <begin position="115"/>
        <end position="134"/>
    </location>
</feature>
<dbReference type="Gene3D" id="1.20.1540.10">
    <property type="entry name" value="Rhomboid-like"/>
    <property type="match status" value="1"/>
</dbReference>
<keyword evidence="3 5" id="KW-1133">Transmembrane helix</keyword>
<feature type="transmembrane region" description="Helical" evidence="5">
    <location>
        <begin position="81"/>
        <end position="100"/>
    </location>
</feature>
<dbReference type="Proteomes" id="UP000262142">
    <property type="component" value="Unassembled WGS sequence"/>
</dbReference>
<name>A0A383U1K4_9FLAO</name>
<dbReference type="RefSeq" id="WP_119059427.1">
    <property type="nucleotide sequence ID" value="NZ_UNSC01000004.1"/>
</dbReference>
<dbReference type="EMBL" id="UNSC01000004">
    <property type="protein sequence ID" value="SZD73041.1"/>
    <property type="molecule type" value="Genomic_DNA"/>
</dbReference>
<dbReference type="AlphaFoldDB" id="A0A383U1K4"/>